<dbReference type="Pfam" id="PF14523">
    <property type="entry name" value="Syntaxin_2"/>
    <property type="match status" value="1"/>
</dbReference>
<dbReference type="InterPro" id="IPR006011">
    <property type="entry name" value="Syntaxin_N"/>
</dbReference>
<evidence type="ECO:0000256" key="1">
    <source>
        <dbReference type="ARBA" id="ARBA00009063"/>
    </source>
</evidence>
<keyword evidence="2" id="KW-0813">Transport</keyword>
<evidence type="ECO:0000256" key="2">
    <source>
        <dbReference type="ARBA" id="ARBA00022448"/>
    </source>
</evidence>
<dbReference type="InterPro" id="IPR010989">
    <property type="entry name" value="SNARE"/>
</dbReference>
<dbReference type="Proteomes" id="UP000824890">
    <property type="component" value="Unassembled WGS sequence"/>
</dbReference>
<dbReference type="EMBL" id="JAGKQM010000013">
    <property type="protein sequence ID" value="KAH0888364.1"/>
    <property type="molecule type" value="Genomic_DNA"/>
</dbReference>
<dbReference type="Pfam" id="PF05739">
    <property type="entry name" value="SNARE"/>
    <property type="match status" value="1"/>
</dbReference>
<dbReference type="PROSITE" id="PS50192">
    <property type="entry name" value="T_SNARE"/>
    <property type="match status" value="1"/>
</dbReference>
<evidence type="ECO:0000256" key="5">
    <source>
        <dbReference type="SAM" id="MobiDB-lite"/>
    </source>
</evidence>
<keyword evidence="3" id="KW-0653">Protein transport</keyword>
<proteinExistence type="inferred from homology"/>
<organism evidence="8 9">
    <name type="scientific">Brassica napus</name>
    <name type="common">Rape</name>
    <dbReference type="NCBI Taxonomy" id="3708"/>
    <lineage>
        <taxon>Eukaryota</taxon>
        <taxon>Viridiplantae</taxon>
        <taxon>Streptophyta</taxon>
        <taxon>Embryophyta</taxon>
        <taxon>Tracheophyta</taxon>
        <taxon>Spermatophyta</taxon>
        <taxon>Magnoliopsida</taxon>
        <taxon>eudicotyledons</taxon>
        <taxon>Gunneridae</taxon>
        <taxon>Pentapetalae</taxon>
        <taxon>rosids</taxon>
        <taxon>malvids</taxon>
        <taxon>Brassicales</taxon>
        <taxon>Brassicaceae</taxon>
        <taxon>Brassiceae</taxon>
        <taxon>Brassica</taxon>
    </lineage>
</organism>
<dbReference type="InterPro" id="IPR006012">
    <property type="entry name" value="Syntaxin/epimorphin_CS"/>
</dbReference>
<dbReference type="CDD" id="cd15840">
    <property type="entry name" value="SNARE_Qa"/>
    <property type="match status" value="1"/>
</dbReference>
<feature type="domain" description="T-SNARE coiled-coil homology" evidence="7">
    <location>
        <begin position="196"/>
        <end position="258"/>
    </location>
</feature>
<comment type="caution">
    <text evidence="8">The sequence shown here is derived from an EMBL/GenBank/DDBJ whole genome shotgun (WGS) entry which is preliminary data.</text>
</comment>
<gene>
    <name evidence="8" type="ORF">HID58_050793</name>
</gene>
<feature type="compositionally biased region" description="Low complexity" evidence="5">
    <location>
        <begin position="11"/>
        <end position="31"/>
    </location>
</feature>
<dbReference type="PROSITE" id="PS00914">
    <property type="entry name" value="SYNTAXIN"/>
    <property type="match status" value="1"/>
</dbReference>
<dbReference type="InterPro" id="IPR045242">
    <property type="entry name" value="Syntaxin"/>
</dbReference>
<evidence type="ECO:0000313" key="8">
    <source>
        <dbReference type="EMBL" id="KAH0888364.1"/>
    </source>
</evidence>
<reference evidence="8 9" key="1">
    <citation type="submission" date="2021-05" db="EMBL/GenBank/DDBJ databases">
        <title>Genome Assembly of Synthetic Allotetraploid Brassica napus Reveals Homoeologous Exchanges between Subgenomes.</title>
        <authorList>
            <person name="Davis J.T."/>
        </authorList>
    </citation>
    <scope>NUCLEOTIDE SEQUENCE [LARGE SCALE GENOMIC DNA]</scope>
    <source>
        <strain evidence="9">cv. Da-Ae</strain>
        <tissue evidence="8">Seedling</tissue>
    </source>
</reference>
<dbReference type="PANTHER" id="PTHR19957">
    <property type="entry name" value="SYNTAXIN"/>
    <property type="match status" value="1"/>
</dbReference>
<accession>A0ABQ8A745</accession>
<evidence type="ECO:0000259" key="7">
    <source>
        <dbReference type="PROSITE" id="PS50192"/>
    </source>
</evidence>
<dbReference type="Gene3D" id="1.20.58.70">
    <property type="match status" value="1"/>
</dbReference>
<dbReference type="PANTHER" id="PTHR19957:SF38">
    <property type="entry name" value="LD27581P"/>
    <property type="match status" value="1"/>
</dbReference>
<keyword evidence="6" id="KW-0812">Transmembrane</keyword>
<sequence length="289" mass="32192">MSFQDLEAGSRFQQPNRGRQQRPPSRGDPSQEVAAGIFRISTALNSFFRLVNSIGTPKDTLDLRDKLSVVLLPLCFLKSRQKTRLQISELVKNTSAKLKEASEADLHGAASPIKKIADAKLAKDFQSVLKEFQKAQRLAAEREITYTPVVTIDIPTSYNAQELDTESLRTSQQQTLLLQSRRQEVVFLDNEITFNEAIIEEREQGIREIQEQIGEVNEIFKDLAVLVNDQGVMIDDISSNIDNSQAATAQATAQLRKAAKTQRANSSLTCLLILIFGIVLLIVIIVVLV</sequence>
<protein>
    <recommendedName>
        <fullName evidence="7">t-SNARE coiled-coil homology domain-containing protein</fullName>
    </recommendedName>
</protein>
<dbReference type="SUPFAM" id="SSF47661">
    <property type="entry name" value="t-snare proteins"/>
    <property type="match status" value="1"/>
</dbReference>
<keyword evidence="9" id="KW-1185">Reference proteome</keyword>
<dbReference type="InterPro" id="IPR000727">
    <property type="entry name" value="T_SNARE_dom"/>
</dbReference>
<evidence type="ECO:0000256" key="6">
    <source>
        <dbReference type="SAM" id="Phobius"/>
    </source>
</evidence>
<evidence type="ECO:0000256" key="3">
    <source>
        <dbReference type="ARBA" id="ARBA00022927"/>
    </source>
</evidence>
<evidence type="ECO:0000313" key="9">
    <source>
        <dbReference type="Proteomes" id="UP000824890"/>
    </source>
</evidence>
<name>A0ABQ8A745_BRANA</name>
<comment type="similarity">
    <text evidence="1 4">Belongs to the syntaxin family.</text>
</comment>
<feature type="region of interest" description="Disordered" evidence="5">
    <location>
        <begin position="1"/>
        <end position="31"/>
    </location>
</feature>
<feature type="transmembrane region" description="Helical" evidence="6">
    <location>
        <begin position="266"/>
        <end position="288"/>
    </location>
</feature>
<dbReference type="SMART" id="SM00503">
    <property type="entry name" value="SynN"/>
    <property type="match status" value="1"/>
</dbReference>
<keyword evidence="6" id="KW-1133">Transmembrane helix</keyword>
<evidence type="ECO:0000256" key="4">
    <source>
        <dbReference type="RuleBase" id="RU003858"/>
    </source>
</evidence>
<keyword evidence="6" id="KW-0472">Membrane</keyword>
<dbReference type="Gene3D" id="1.20.5.110">
    <property type="match status" value="1"/>
</dbReference>
<dbReference type="SMART" id="SM00397">
    <property type="entry name" value="t_SNARE"/>
    <property type="match status" value="1"/>
</dbReference>